<name>A0A4R5VD31_9RHOB</name>
<dbReference type="UniPathway" id="UPA00094"/>
<organism evidence="4 5">
    <name type="scientific">Antarcticimicrobium luteum</name>
    <dbReference type="NCBI Taxonomy" id="2547397"/>
    <lineage>
        <taxon>Bacteria</taxon>
        <taxon>Pseudomonadati</taxon>
        <taxon>Pseudomonadota</taxon>
        <taxon>Alphaproteobacteria</taxon>
        <taxon>Rhodobacterales</taxon>
        <taxon>Paracoccaceae</taxon>
        <taxon>Antarcticimicrobium</taxon>
    </lineage>
</organism>
<feature type="domain" description="Lipoyl-binding" evidence="3">
    <location>
        <begin position="1"/>
        <end position="77"/>
    </location>
</feature>
<dbReference type="GO" id="GO:0006633">
    <property type="term" value="P:fatty acid biosynthetic process"/>
    <property type="evidence" value="ECO:0007669"/>
    <property type="project" value="UniProtKB-UniPathway"/>
</dbReference>
<accession>A0A4R5VD31</accession>
<keyword evidence="2" id="KW-0092">Biotin</keyword>
<dbReference type="InterPro" id="IPR011053">
    <property type="entry name" value="Single_hybrid_motif"/>
</dbReference>
<keyword evidence="5" id="KW-1185">Reference proteome</keyword>
<evidence type="ECO:0000313" key="4">
    <source>
        <dbReference type="EMBL" id="TDK50234.1"/>
    </source>
</evidence>
<dbReference type="PROSITE" id="PS50968">
    <property type="entry name" value="BIOTINYL_LIPOYL"/>
    <property type="match status" value="1"/>
</dbReference>
<dbReference type="GO" id="GO:0003989">
    <property type="term" value="F:acetyl-CoA carboxylase activity"/>
    <property type="evidence" value="ECO:0007669"/>
    <property type="project" value="InterPro"/>
</dbReference>
<evidence type="ECO:0000256" key="1">
    <source>
        <dbReference type="ARBA" id="ARBA00003761"/>
    </source>
</evidence>
<dbReference type="AlphaFoldDB" id="A0A4R5VD31"/>
<reference evidence="4 5" key="1">
    <citation type="submission" date="2019-03" db="EMBL/GenBank/DDBJ databases">
        <title>Ruegeria lutea sp. nov., a novel strain, isolated from marine sediment, the Masan Bay, South Korea.</title>
        <authorList>
            <person name="Kim J."/>
            <person name="Kim D.-Y."/>
            <person name="Lee S.-S."/>
        </authorList>
    </citation>
    <scope>NUCLEOTIDE SEQUENCE [LARGE SCALE GENOMIC DNA]</scope>
    <source>
        <strain evidence="4 5">318-1</strain>
    </source>
</reference>
<comment type="caution">
    <text evidence="4">The sequence shown here is derived from an EMBL/GenBank/DDBJ whole genome shotgun (WGS) entry which is preliminary data.</text>
</comment>
<dbReference type="InterPro" id="IPR001249">
    <property type="entry name" value="AcCoA_biotinCC"/>
</dbReference>
<comment type="function">
    <text evidence="1 2">This protein is a component of the acetyl coenzyme A carboxylase complex; first, biotin carboxylase catalyzes the carboxylation of the carrier protein and then the transcarboxylase transfers the carboxyl group to form malonyl-CoA.</text>
</comment>
<gene>
    <name evidence="4" type="ORF">E1832_06970</name>
</gene>
<sequence length="78" mass="8328">MIKIEAAMPGLLYHKPEPDAEPFKKPGDPVAVGDTLALVELMKSFVPIEAEIAGTFRGFLIGDGESLDPGVPFCEIEA</sequence>
<evidence type="ECO:0000259" key="3">
    <source>
        <dbReference type="PROSITE" id="PS50968"/>
    </source>
</evidence>
<dbReference type="InterPro" id="IPR000089">
    <property type="entry name" value="Biotin_lipoyl"/>
</dbReference>
<dbReference type="Gene3D" id="2.40.50.100">
    <property type="match status" value="1"/>
</dbReference>
<dbReference type="EMBL" id="SMUV01000058">
    <property type="protein sequence ID" value="TDK50234.1"/>
    <property type="molecule type" value="Genomic_DNA"/>
</dbReference>
<evidence type="ECO:0000313" key="5">
    <source>
        <dbReference type="Proteomes" id="UP000295301"/>
    </source>
</evidence>
<evidence type="ECO:0000256" key="2">
    <source>
        <dbReference type="RuleBase" id="RU364072"/>
    </source>
</evidence>
<dbReference type="GO" id="GO:0009317">
    <property type="term" value="C:acetyl-CoA carboxylase complex"/>
    <property type="evidence" value="ECO:0007669"/>
    <property type="project" value="InterPro"/>
</dbReference>
<dbReference type="OrthoDB" id="5297413at2"/>
<dbReference type="Proteomes" id="UP000295301">
    <property type="component" value="Unassembled WGS sequence"/>
</dbReference>
<comment type="pathway">
    <text evidence="2">Lipid metabolism; fatty acid biosynthesis.</text>
</comment>
<dbReference type="PRINTS" id="PR01071">
    <property type="entry name" value="ACOABIOTINCC"/>
</dbReference>
<protein>
    <recommendedName>
        <fullName evidence="2">Biotin carboxyl carrier protein of acetyl-CoA carboxylase</fullName>
    </recommendedName>
</protein>
<dbReference type="SUPFAM" id="SSF51230">
    <property type="entry name" value="Single hybrid motif"/>
    <property type="match status" value="1"/>
</dbReference>
<keyword evidence="2" id="KW-0444">Lipid biosynthesis</keyword>
<dbReference type="CDD" id="cd06850">
    <property type="entry name" value="biotinyl_domain"/>
    <property type="match status" value="1"/>
</dbReference>
<proteinExistence type="predicted"/>
<keyword evidence="2" id="KW-0443">Lipid metabolism</keyword>
<dbReference type="Pfam" id="PF00364">
    <property type="entry name" value="Biotin_lipoyl"/>
    <property type="match status" value="1"/>
</dbReference>
<keyword evidence="2" id="KW-0275">Fatty acid biosynthesis</keyword>
<keyword evidence="2" id="KW-0276">Fatty acid metabolism</keyword>